<sequence length="735" mass="84157">MWVCVSDVFDVNLIIKEILKSMNYQDHENKPLDQLQRLLGETLDKKKYLLVLDDMWNEDRLKWLALGDWLKGGKWGSKILVTTRSHTVAKVTNENSAIYNLKGLTTDESWDLFREVAFGERQASVDQRLEEMGRDIVRKCAGVPLAIRTIGSLLYGKKEDQWNRYRVKKLPEISEIDEVDNGIMQVLKFSYDRLPSCLKHCFAYCSLFPKDYIYMKETMMPLWVAQGFIESHNGEDSLEEVVDNYLSELICRSFLDVVRKGNNGEVLLFKMHDLMHDLAQKVAGGECKIVNFKGGDNDGRIRHVSFILEDFSEEKMSSLLNTSKLRTFLYLMGETSIPNSPKVFSKCRHCRALGLCEWDIPLPPSSFGKLKQLRSLYIFTNHSIKILPDSITDLVNLQFLKLSGCMNLKIFPRDLRKLVNLRYLSIHACDSLSHLPPLSELPSLRTLSLVSLDALEFIQQTSDLGQSNTIHPFFPSLKNLVLFDCDRLIGLWDNPQLSFPELRSVEIEACPKLNFVPPFLQVEFLKIDSTKMLEKQLLTNSNCPSEAAVGSTFIPFSKLKHLDLSSRDVVPSMLETLLLLASNLESIRLHTTDTWGLLRGLEHHYFLPSGLHTKYQKYDSRLQLGLPTKIQELVYRSSDWCELPKGIRDVMTLRSLEISGCGLRSLPEWIGNFSLLEKLVLIDCRGLKRLPSEIRNLTHLKELIIIYCPNLEKSCLIDVPAPVLIRTGYESERSA</sequence>
<keyword evidence="2" id="KW-0677">Repeat</keyword>
<dbReference type="InterPro" id="IPR056789">
    <property type="entry name" value="LRR_R13L1-DRL21"/>
</dbReference>
<dbReference type="InterPro" id="IPR042197">
    <property type="entry name" value="Apaf_helical"/>
</dbReference>
<dbReference type="Gene3D" id="3.80.10.10">
    <property type="entry name" value="Ribonuclease Inhibitor"/>
    <property type="match status" value="2"/>
</dbReference>
<dbReference type="FunFam" id="1.10.10.10:FF:000322">
    <property type="entry name" value="Probable disease resistance protein At1g63360"/>
    <property type="match status" value="1"/>
</dbReference>
<dbReference type="PANTHER" id="PTHR36766">
    <property type="entry name" value="PLANT BROAD-SPECTRUM MILDEW RESISTANCE PROTEIN RPW8"/>
    <property type="match status" value="1"/>
</dbReference>
<dbReference type="InterPro" id="IPR032675">
    <property type="entry name" value="LRR_dom_sf"/>
</dbReference>
<dbReference type="InterPro" id="IPR057135">
    <property type="entry name" value="At4g27190-like_LRR"/>
</dbReference>
<dbReference type="InterPro" id="IPR027417">
    <property type="entry name" value="P-loop_NTPase"/>
</dbReference>
<dbReference type="AlphaFoldDB" id="A0AAD9WGN8"/>
<evidence type="ECO:0000256" key="2">
    <source>
        <dbReference type="ARBA" id="ARBA00022737"/>
    </source>
</evidence>
<dbReference type="Pfam" id="PF00931">
    <property type="entry name" value="NB-ARC"/>
    <property type="match status" value="1"/>
</dbReference>
<dbReference type="Gene3D" id="3.40.50.300">
    <property type="entry name" value="P-loop containing nucleotide triphosphate hydrolases"/>
    <property type="match status" value="1"/>
</dbReference>
<dbReference type="InterPro" id="IPR058922">
    <property type="entry name" value="WHD_DRP"/>
</dbReference>
<gene>
    <name evidence="8" type="ORF">EUGRSUZ_L03363</name>
</gene>
<keyword evidence="3" id="KW-0611">Plant defense</keyword>
<evidence type="ECO:0000313" key="8">
    <source>
        <dbReference type="EMBL" id="KAK2631126.1"/>
    </source>
</evidence>
<feature type="domain" description="NB-ARC" evidence="4">
    <location>
        <begin position="1"/>
        <end position="120"/>
    </location>
</feature>
<evidence type="ECO:0008006" key="10">
    <source>
        <dbReference type="Google" id="ProtNLM"/>
    </source>
</evidence>
<keyword evidence="1" id="KW-0433">Leucine-rich repeat</keyword>
<dbReference type="EMBL" id="MU850958">
    <property type="protein sequence ID" value="KAK2631126.1"/>
    <property type="molecule type" value="Genomic_DNA"/>
</dbReference>
<evidence type="ECO:0000259" key="4">
    <source>
        <dbReference type="Pfam" id="PF00931"/>
    </source>
</evidence>
<reference evidence="8 9" key="1">
    <citation type="journal article" date="2014" name="Nature">
        <title>The genome of Eucalyptus grandis.</title>
        <authorList>
            <person name="Myburg A.A."/>
            <person name="Grattapaglia D."/>
            <person name="Tuskan G.A."/>
            <person name="Hellsten U."/>
            <person name="Hayes R.D."/>
            <person name="Grimwood J."/>
            <person name="Jenkins J."/>
            <person name="Lindquist E."/>
            <person name="Tice H."/>
            <person name="Bauer D."/>
            <person name="Goodstein D.M."/>
            <person name="Dubchak I."/>
            <person name="Poliakov A."/>
            <person name="Mizrachi E."/>
            <person name="Kullan A.R."/>
            <person name="Hussey S.G."/>
            <person name="Pinard D."/>
            <person name="van der Merwe K."/>
            <person name="Singh P."/>
            <person name="van Jaarsveld I."/>
            <person name="Silva-Junior O.B."/>
            <person name="Togawa R.C."/>
            <person name="Pappas M.R."/>
            <person name="Faria D.A."/>
            <person name="Sansaloni C.P."/>
            <person name="Petroli C.D."/>
            <person name="Yang X."/>
            <person name="Ranjan P."/>
            <person name="Tschaplinski T.J."/>
            <person name="Ye C.Y."/>
            <person name="Li T."/>
            <person name="Sterck L."/>
            <person name="Vanneste K."/>
            <person name="Murat F."/>
            <person name="Soler M."/>
            <person name="Clemente H.S."/>
            <person name="Saidi N."/>
            <person name="Cassan-Wang H."/>
            <person name="Dunand C."/>
            <person name="Hefer C.A."/>
            <person name="Bornberg-Bauer E."/>
            <person name="Kersting A.R."/>
            <person name="Vining K."/>
            <person name="Amarasinghe V."/>
            <person name="Ranik M."/>
            <person name="Naithani S."/>
            <person name="Elser J."/>
            <person name="Boyd A.E."/>
            <person name="Liston A."/>
            <person name="Spatafora J.W."/>
            <person name="Dharmwardhana P."/>
            <person name="Raja R."/>
            <person name="Sullivan C."/>
            <person name="Romanel E."/>
            <person name="Alves-Ferreira M."/>
            <person name="Kulheim C."/>
            <person name="Foley W."/>
            <person name="Carocha V."/>
            <person name="Paiva J."/>
            <person name="Kudrna D."/>
            <person name="Brommonschenkel S.H."/>
            <person name="Pasquali G."/>
            <person name="Byrne M."/>
            <person name="Rigault P."/>
            <person name="Tibbits J."/>
            <person name="Spokevicius A."/>
            <person name="Jones R.C."/>
            <person name="Steane D.A."/>
            <person name="Vaillancourt R.E."/>
            <person name="Potts B.M."/>
            <person name="Joubert F."/>
            <person name="Barry K."/>
            <person name="Pappas G.J."/>
            <person name="Strauss S.H."/>
            <person name="Jaiswal P."/>
            <person name="Grima-Pettenati J."/>
            <person name="Salse J."/>
            <person name="Van de Peer Y."/>
            <person name="Rokhsar D.S."/>
            <person name="Schmutz J."/>
        </authorList>
    </citation>
    <scope>NUCLEOTIDE SEQUENCE [LARGE SCALE GENOMIC DNA]</scope>
    <source>
        <strain evidence="9">cv. BRASUZ1</strain>
        <tissue evidence="8">Leaf extractions</tissue>
    </source>
</reference>
<feature type="domain" description="Disease resistance protein winged helix" evidence="6">
    <location>
        <begin position="207"/>
        <end position="279"/>
    </location>
</feature>
<feature type="domain" description="R13L1/DRL21-like LRR repeat region" evidence="7">
    <location>
        <begin position="648"/>
        <end position="706"/>
    </location>
</feature>
<proteinExistence type="predicted"/>
<keyword evidence="9" id="KW-1185">Reference proteome</keyword>
<feature type="domain" description="Disease resistance protein At4g27190-like leucine-rich repeats" evidence="5">
    <location>
        <begin position="400"/>
        <end position="516"/>
    </location>
</feature>
<comment type="caution">
    <text evidence="8">The sequence shown here is derived from an EMBL/GenBank/DDBJ whole genome shotgun (WGS) entry which is preliminary data.</text>
</comment>
<dbReference type="Pfam" id="PF25019">
    <property type="entry name" value="LRR_R13L1-DRL21"/>
    <property type="match status" value="1"/>
</dbReference>
<dbReference type="GO" id="GO:0006952">
    <property type="term" value="P:defense response"/>
    <property type="evidence" value="ECO:0007669"/>
    <property type="project" value="UniProtKB-KW"/>
</dbReference>
<evidence type="ECO:0000313" key="9">
    <source>
        <dbReference type="Proteomes" id="UP000030711"/>
    </source>
</evidence>
<dbReference type="SUPFAM" id="SSF52540">
    <property type="entry name" value="P-loop containing nucleoside triphosphate hydrolases"/>
    <property type="match status" value="1"/>
</dbReference>
<dbReference type="InterPro" id="IPR002182">
    <property type="entry name" value="NB-ARC"/>
</dbReference>
<dbReference type="Gene3D" id="1.10.8.430">
    <property type="entry name" value="Helical domain of apoptotic protease-activating factors"/>
    <property type="match status" value="1"/>
</dbReference>
<organism evidence="8 9">
    <name type="scientific">Eucalyptus grandis</name>
    <name type="common">Flooded gum</name>
    <dbReference type="NCBI Taxonomy" id="71139"/>
    <lineage>
        <taxon>Eukaryota</taxon>
        <taxon>Viridiplantae</taxon>
        <taxon>Streptophyta</taxon>
        <taxon>Embryophyta</taxon>
        <taxon>Tracheophyta</taxon>
        <taxon>Spermatophyta</taxon>
        <taxon>Magnoliopsida</taxon>
        <taxon>eudicotyledons</taxon>
        <taxon>Gunneridae</taxon>
        <taxon>Pentapetalae</taxon>
        <taxon>rosids</taxon>
        <taxon>malvids</taxon>
        <taxon>Myrtales</taxon>
        <taxon>Myrtaceae</taxon>
        <taxon>Myrtoideae</taxon>
        <taxon>Eucalypteae</taxon>
        <taxon>Eucalyptus</taxon>
    </lineage>
</organism>
<dbReference type="FunFam" id="1.10.8.430:FF:000003">
    <property type="entry name" value="Probable disease resistance protein At5g66910"/>
    <property type="match status" value="1"/>
</dbReference>
<evidence type="ECO:0000259" key="7">
    <source>
        <dbReference type="Pfam" id="PF25019"/>
    </source>
</evidence>
<evidence type="ECO:0000256" key="3">
    <source>
        <dbReference type="ARBA" id="ARBA00022821"/>
    </source>
</evidence>
<dbReference type="SUPFAM" id="SSF52058">
    <property type="entry name" value="L domain-like"/>
    <property type="match status" value="1"/>
</dbReference>
<protein>
    <recommendedName>
        <fullName evidence="10">NB-ARC domain-containing protein</fullName>
    </recommendedName>
</protein>
<dbReference type="GO" id="GO:0043531">
    <property type="term" value="F:ADP binding"/>
    <property type="evidence" value="ECO:0007669"/>
    <property type="project" value="InterPro"/>
</dbReference>
<evidence type="ECO:0000256" key="1">
    <source>
        <dbReference type="ARBA" id="ARBA00022614"/>
    </source>
</evidence>
<name>A0AAD9WGN8_EUCGR</name>
<evidence type="ECO:0000259" key="5">
    <source>
        <dbReference type="Pfam" id="PF23247"/>
    </source>
</evidence>
<dbReference type="Proteomes" id="UP000030711">
    <property type="component" value="Unassembled WGS sequence"/>
</dbReference>
<dbReference type="PRINTS" id="PR00364">
    <property type="entry name" value="DISEASERSIST"/>
</dbReference>
<dbReference type="Pfam" id="PF23559">
    <property type="entry name" value="WHD_DRP"/>
    <property type="match status" value="1"/>
</dbReference>
<accession>A0AAD9WGN8</accession>
<dbReference type="InterPro" id="IPR036388">
    <property type="entry name" value="WH-like_DNA-bd_sf"/>
</dbReference>
<dbReference type="Gene3D" id="1.10.10.10">
    <property type="entry name" value="Winged helix-like DNA-binding domain superfamily/Winged helix DNA-binding domain"/>
    <property type="match status" value="1"/>
</dbReference>
<dbReference type="PANTHER" id="PTHR36766:SF35">
    <property type="entry name" value="DISEASE RESISTANCE PROTEIN RGA3"/>
    <property type="match status" value="1"/>
</dbReference>
<evidence type="ECO:0000259" key="6">
    <source>
        <dbReference type="Pfam" id="PF23559"/>
    </source>
</evidence>
<dbReference type="Pfam" id="PF23247">
    <property type="entry name" value="LRR_RPS2"/>
    <property type="match status" value="1"/>
</dbReference>